<sequence length="113" mass="12934">MADHMNLKNIRLYNLFGPAECTLTSVYHEVTREDIERGEIPIDRPFPNMQAFIFDEYRQHVIPGQVGELYLGGVQCFSGYFGRNDLTDQMLSRLLPANAGGDSPFRERATTKY</sequence>
<organism evidence="4 5">
    <name type="scientific">Rotaria sordida</name>
    <dbReference type="NCBI Taxonomy" id="392033"/>
    <lineage>
        <taxon>Eukaryota</taxon>
        <taxon>Metazoa</taxon>
        <taxon>Spiralia</taxon>
        <taxon>Gnathifera</taxon>
        <taxon>Rotifera</taxon>
        <taxon>Eurotatoria</taxon>
        <taxon>Bdelloidea</taxon>
        <taxon>Philodinida</taxon>
        <taxon>Philodinidae</taxon>
        <taxon>Rotaria</taxon>
    </lineage>
</organism>
<keyword evidence="1" id="KW-0596">Phosphopantetheine</keyword>
<feature type="domain" description="AMP-dependent synthetase/ligase" evidence="3">
    <location>
        <begin position="10"/>
        <end position="81"/>
    </location>
</feature>
<comment type="caution">
    <text evidence="4">The sequence shown here is derived from an EMBL/GenBank/DDBJ whole genome shotgun (WGS) entry which is preliminary data.</text>
</comment>
<evidence type="ECO:0000313" key="4">
    <source>
        <dbReference type="EMBL" id="CAF1267601.1"/>
    </source>
</evidence>
<dbReference type="EMBL" id="CAJNOT010001949">
    <property type="protein sequence ID" value="CAF1267601.1"/>
    <property type="molecule type" value="Genomic_DNA"/>
</dbReference>
<evidence type="ECO:0000256" key="1">
    <source>
        <dbReference type="ARBA" id="ARBA00022450"/>
    </source>
</evidence>
<keyword evidence="2" id="KW-0597">Phosphoprotein</keyword>
<dbReference type="Proteomes" id="UP000663864">
    <property type="component" value="Unassembled WGS sequence"/>
</dbReference>
<dbReference type="InterPro" id="IPR042099">
    <property type="entry name" value="ANL_N_sf"/>
</dbReference>
<proteinExistence type="predicted"/>
<dbReference type="SUPFAM" id="SSF56801">
    <property type="entry name" value="Acetyl-CoA synthetase-like"/>
    <property type="match status" value="1"/>
</dbReference>
<dbReference type="PANTHER" id="PTHR44845">
    <property type="entry name" value="CARRIER DOMAIN-CONTAINING PROTEIN"/>
    <property type="match status" value="1"/>
</dbReference>
<dbReference type="PANTHER" id="PTHR44845:SF6">
    <property type="entry name" value="BETA-ALANINE-ACTIVATING ENZYME"/>
    <property type="match status" value="1"/>
</dbReference>
<evidence type="ECO:0000256" key="2">
    <source>
        <dbReference type="ARBA" id="ARBA00022553"/>
    </source>
</evidence>
<evidence type="ECO:0000313" key="5">
    <source>
        <dbReference type="Proteomes" id="UP000663864"/>
    </source>
</evidence>
<accession>A0A815B7Z4</accession>
<dbReference type="InterPro" id="IPR000873">
    <property type="entry name" value="AMP-dep_synth/lig_dom"/>
</dbReference>
<protein>
    <recommendedName>
        <fullName evidence="3">AMP-dependent synthetase/ligase domain-containing protein</fullName>
    </recommendedName>
</protein>
<gene>
    <name evidence="4" type="ORF">ZHD862_LOCUS26236</name>
</gene>
<dbReference type="Pfam" id="PF00501">
    <property type="entry name" value="AMP-binding"/>
    <property type="match status" value="1"/>
</dbReference>
<dbReference type="AlphaFoldDB" id="A0A815B7Z4"/>
<reference evidence="4" key="1">
    <citation type="submission" date="2021-02" db="EMBL/GenBank/DDBJ databases">
        <authorList>
            <person name="Nowell W R."/>
        </authorList>
    </citation>
    <scope>NUCLEOTIDE SEQUENCE</scope>
</reference>
<name>A0A815B7Z4_9BILA</name>
<dbReference type="Gene3D" id="3.40.50.12780">
    <property type="entry name" value="N-terminal domain of ligase-like"/>
    <property type="match status" value="1"/>
</dbReference>
<evidence type="ECO:0000259" key="3">
    <source>
        <dbReference type="Pfam" id="PF00501"/>
    </source>
</evidence>